<dbReference type="InterPro" id="IPR003141">
    <property type="entry name" value="Pol/His_phosphatase_N"/>
</dbReference>
<keyword evidence="6 8" id="KW-0368">Histidine biosynthesis</keyword>
<evidence type="ECO:0000256" key="8">
    <source>
        <dbReference type="RuleBase" id="RU366003"/>
    </source>
</evidence>
<evidence type="ECO:0000256" key="7">
    <source>
        <dbReference type="ARBA" id="ARBA00049158"/>
    </source>
</evidence>
<proteinExistence type="inferred from homology"/>
<dbReference type="SUPFAM" id="SSF89550">
    <property type="entry name" value="PHP domain-like"/>
    <property type="match status" value="1"/>
</dbReference>
<evidence type="ECO:0000313" key="10">
    <source>
        <dbReference type="EMBL" id="RKD34419.1"/>
    </source>
</evidence>
<dbReference type="AlphaFoldDB" id="A0A419TAA9"/>
<dbReference type="Proteomes" id="UP000284177">
    <property type="component" value="Unassembled WGS sequence"/>
</dbReference>
<keyword evidence="11" id="KW-1185">Reference proteome</keyword>
<dbReference type="GO" id="GO:0005737">
    <property type="term" value="C:cytoplasm"/>
    <property type="evidence" value="ECO:0007669"/>
    <property type="project" value="TreeGrafter"/>
</dbReference>
<dbReference type="SMART" id="SM00481">
    <property type="entry name" value="POLIIIAc"/>
    <property type="match status" value="1"/>
</dbReference>
<keyword evidence="5 8" id="KW-0378">Hydrolase</keyword>
<comment type="pathway">
    <text evidence="1 8">Amino-acid biosynthesis; L-histidine biosynthesis; L-histidine from 5-phospho-alpha-D-ribose 1-diphosphate: step 8/9.</text>
</comment>
<dbReference type="GO" id="GO:0004401">
    <property type="term" value="F:histidinol-phosphatase activity"/>
    <property type="evidence" value="ECO:0007669"/>
    <property type="project" value="UniProtKB-UniRule"/>
</dbReference>
<dbReference type="EC" id="3.1.3.15" evidence="3 8"/>
<evidence type="ECO:0000256" key="6">
    <source>
        <dbReference type="ARBA" id="ARBA00023102"/>
    </source>
</evidence>
<evidence type="ECO:0000256" key="1">
    <source>
        <dbReference type="ARBA" id="ARBA00004970"/>
    </source>
</evidence>
<reference evidence="10 11" key="1">
    <citation type="submission" date="2016-08" db="EMBL/GenBank/DDBJ databases">
        <title>Novel Firmicutes and Novel Genomes.</title>
        <authorList>
            <person name="Poppleton D.I."/>
            <person name="Gribaldo S."/>
        </authorList>
    </citation>
    <scope>NUCLEOTIDE SEQUENCE [LARGE SCALE GENOMIC DNA]</scope>
    <source>
        <strain evidence="10 11">CTT3</strain>
    </source>
</reference>
<dbReference type="UniPathway" id="UPA00031">
    <property type="reaction ID" value="UER00013"/>
</dbReference>
<comment type="catalytic activity">
    <reaction evidence="7 8">
        <text>L-histidinol phosphate + H2O = L-histidinol + phosphate</text>
        <dbReference type="Rhea" id="RHEA:14465"/>
        <dbReference type="ChEBI" id="CHEBI:15377"/>
        <dbReference type="ChEBI" id="CHEBI:43474"/>
        <dbReference type="ChEBI" id="CHEBI:57699"/>
        <dbReference type="ChEBI" id="CHEBI:57980"/>
        <dbReference type="EC" id="3.1.3.15"/>
    </reaction>
</comment>
<evidence type="ECO:0000256" key="4">
    <source>
        <dbReference type="ARBA" id="ARBA00022605"/>
    </source>
</evidence>
<dbReference type="InterPro" id="IPR016195">
    <property type="entry name" value="Pol/histidinol_Pase-like"/>
</dbReference>
<keyword evidence="4 8" id="KW-0028">Amino-acid biosynthesis</keyword>
<dbReference type="Gene3D" id="3.20.20.140">
    <property type="entry name" value="Metal-dependent hydrolases"/>
    <property type="match status" value="1"/>
</dbReference>
<protein>
    <recommendedName>
        <fullName evidence="3 8">Histidinol-phosphatase</fullName>
        <shortName evidence="8">HolPase</shortName>
        <ecNumber evidence="3 8">3.1.3.15</ecNumber>
    </recommendedName>
</protein>
<dbReference type="InterPro" id="IPR004013">
    <property type="entry name" value="PHP_dom"/>
</dbReference>
<name>A0A419TAA9_9FIRM</name>
<dbReference type="PANTHER" id="PTHR21039:SF0">
    <property type="entry name" value="HISTIDINOL-PHOSPHATASE"/>
    <property type="match status" value="1"/>
</dbReference>
<dbReference type="Pfam" id="PF02811">
    <property type="entry name" value="PHP"/>
    <property type="match status" value="1"/>
</dbReference>
<evidence type="ECO:0000259" key="9">
    <source>
        <dbReference type="SMART" id="SM00481"/>
    </source>
</evidence>
<evidence type="ECO:0000256" key="2">
    <source>
        <dbReference type="ARBA" id="ARBA00009152"/>
    </source>
</evidence>
<comment type="caution">
    <text evidence="10">The sequence shown here is derived from an EMBL/GenBank/DDBJ whole genome shotgun (WGS) entry which is preliminary data.</text>
</comment>
<comment type="similarity">
    <text evidence="2 8">Belongs to the PHP hydrolase family. HisK subfamily.</text>
</comment>
<sequence length="270" mass="31541">MYIADYHIHSHFSGDCNTPMEDIVKHAVNLELKEIAFTDHVDFDYPSPDPNFEIDFDDYLEKFNEIKDKYNHKINIILGIEVGLQPHISDKIKKLVNKYPFAFVIGSIHAADRMDLYNGDFFRGKSQKNAYLRYFENVLENIKIHDEFDVLGHIDYIIRYGNYETKKLSYNDYTDIVDTILKSLITKGKGLELNTSGYRYKLDQTHPQFSILKRYKELGGSIITIGSDSHIVEDICSHFKKAYNLLERAGFNKITLFRNRTPIFVDFINI</sequence>
<dbReference type="InterPro" id="IPR010140">
    <property type="entry name" value="Histidinol_P_phosphatase_HisJ"/>
</dbReference>
<dbReference type="PANTHER" id="PTHR21039">
    <property type="entry name" value="HISTIDINOL PHOSPHATASE-RELATED"/>
    <property type="match status" value="1"/>
</dbReference>
<dbReference type="EMBL" id="MCIB01000001">
    <property type="protein sequence ID" value="RKD34419.1"/>
    <property type="molecule type" value="Genomic_DNA"/>
</dbReference>
<dbReference type="RefSeq" id="WP_243096827.1">
    <property type="nucleotide sequence ID" value="NZ_MCIB01000001.1"/>
</dbReference>
<evidence type="ECO:0000256" key="5">
    <source>
        <dbReference type="ARBA" id="ARBA00022801"/>
    </source>
</evidence>
<organism evidence="10 11">
    <name type="scientific">Thermohalobacter berrensis</name>
    <dbReference type="NCBI Taxonomy" id="99594"/>
    <lineage>
        <taxon>Bacteria</taxon>
        <taxon>Bacillati</taxon>
        <taxon>Bacillota</taxon>
        <taxon>Tissierellia</taxon>
        <taxon>Tissierellales</taxon>
        <taxon>Thermohalobacteraceae</taxon>
        <taxon>Thermohalobacter</taxon>
    </lineage>
</organism>
<feature type="domain" description="Polymerase/histidinol phosphatase N-terminal" evidence="9">
    <location>
        <begin position="4"/>
        <end position="86"/>
    </location>
</feature>
<accession>A0A419TAA9</accession>
<gene>
    <name evidence="10" type="ORF">BET03_00885</name>
</gene>
<evidence type="ECO:0000313" key="11">
    <source>
        <dbReference type="Proteomes" id="UP000284177"/>
    </source>
</evidence>
<dbReference type="GO" id="GO:0000105">
    <property type="term" value="P:L-histidine biosynthetic process"/>
    <property type="evidence" value="ECO:0007669"/>
    <property type="project" value="UniProtKB-UniRule"/>
</dbReference>
<dbReference type="NCBIfam" id="TIGR01856">
    <property type="entry name" value="hisJ_fam"/>
    <property type="match status" value="1"/>
</dbReference>
<evidence type="ECO:0000256" key="3">
    <source>
        <dbReference type="ARBA" id="ARBA00013085"/>
    </source>
</evidence>